<dbReference type="InterPro" id="IPR002797">
    <property type="entry name" value="Polysacc_synth"/>
</dbReference>
<accession>A0A1I5UH74</accession>
<keyword evidence="4 6" id="KW-1133">Transmembrane helix</keyword>
<evidence type="ECO:0000256" key="4">
    <source>
        <dbReference type="ARBA" id="ARBA00022989"/>
    </source>
</evidence>
<feature type="transmembrane region" description="Helical" evidence="6">
    <location>
        <begin position="284"/>
        <end position="304"/>
    </location>
</feature>
<feature type="transmembrane region" description="Helical" evidence="6">
    <location>
        <begin position="325"/>
        <end position="344"/>
    </location>
</feature>
<evidence type="ECO:0000256" key="2">
    <source>
        <dbReference type="ARBA" id="ARBA00022475"/>
    </source>
</evidence>
<keyword evidence="5 6" id="KW-0472">Membrane</keyword>
<evidence type="ECO:0000313" key="7">
    <source>
        <dbReference type="EMBL" id="SFP94580.1"/>
    </source>
</evidence>
<feature type="transmembrane region" description="Helical" evidence="6">
    <location>
        <begin position="260"/>
        <end position="278"/>
    </location>
</feature>
<name>A0A1I5UH74_9BACT</name>
<feature type="transmembrane region" description="Helical" evidence="6">
    <location>
        <begin position="76"/>
        <end position="98"/>
    </location>
</feature>
<evidence type="ECO:0000256" key="3">
    <source>
        <dbReference type="ARBA" id="ARBA00022692"/>
    </source>
</evidence>
<feature type="transmembrane region" description="Helical" evidence="6">
    <location>
        <begin position="47"/>
        <end position="64"/>
    </location>
</feature>
<dbReference type="PANTHER" id="PTHR30250:SF11">
    <property type="entry name" value="O-ANTIGEN TRANSPORTER-RELATED"/>
    <property type="match status" value="1"/>
</dbReference>
<organism evidence="7 8">
    <name type="scientific">Parafilimonas terrae</name>
    <dbReference type="NCBI Taxonomy" id="1465490"/>
    <lineage>
        <taxon>Bacteria</taxon>
        <taxon>Pseudomonadati</taxon>
        <taxon>Bacteroidota</taxon>
        <taxon>Chitinophagia</taxon>
        <taxon>Chitinophagales</taxon>
        <taxon>Chitinophagaceae</taxon>
        <taxon>Parafilimonas</taxon>
    </lineage>
</organism>
<feature type="transmembrane region" description="Helical" evidence="6">
    <location>
        <begin position="110"/>
        <end position="131"/>
    </location>
</feature>
<keyword evidence="8" id="KW-1185">Reference proteome</keyword>
<evidence type="ECO:0000256" key="5">
    <source>
        <dbReference type="ARBA" id="ARBA00023136"/>
    </source>
</evidence>
<dbReference type="EMBL" id="FOXQ01000003">
    <property type="protein sequence ID" value="SFP94580.1"/>
    <property type="molecule type" value="Genomic_DNA"/>
</dbReference>
<comment type="subcellular location">
    <subcellularLocation>
        <location evidence="1">Cell membrane</location>
        <topology evidence="1">Multi-pass membrane protein</topology>
    </subcellularLocation>
</comment>
<feature type="transmembrane region" description="Helical" evidence="6">
    <location>
        <begin position="137"/>
        <end position="158"/>
    </location>
</feature>
<evidence type="ECO:0000256" key="1">
    <source>
        <dbReference type="ARBA" id="ARBA00004651"/>
    </source>
</evidence>
<feature type="transmembrane region" description="Helical" evidence="6">
    <location>
        <begin position="350"/>
        <end position="372"/>
    </location>
</feature>
<dbReference type="PANTHER" id="PTHR30250">
    <property type="entry name" value="PST FAMILY PREDICTED COLANIC ACID TRANSPORTER"/>
    <property type="match status" value="1"/>
</dbReference>
<gene>
    <name evidence="7" type="ORF">SAMN05444277_103289</name>
</gene>
<dbReference type="AlphaFoldDB" id="A0A1I5UH74"/>
<sequence>MGTWALFLTVTSVFEATKSGLLKNAHIKYVSGSEDLNEKISIASSSFLINVLITLLFIIFLIFFSDWMSTELNAGAGLTATLYWFIPGLICMVFFSHFEAIQQSHLDFKGVLVGYLVRQVLFFLCLTIHFLTGKPFLLPHLAAYLSISILAGSIVLYIYSRKYLNHNFRPEKKSIKKIFGYGGYIFGSGVMSNIFSNVDQVMTAAFISNSAVAFYNTASKINGLVDIPSYAAADIIFPKISKASSDADGGNKIKYLYERMVGVLLSFTTPAAIFIIIFPKFVITIIAGAKYVEAAPILQLYMITGLMRPMQNQAANLLNSVGKPSLCFVINTVSLAINLVISYICLKSFGFYGAAIATLIAGGIGFTIWYFVMKREIQLQFSNVVKYVFSTYRDMYINAINIYRGRSLSS</sequence>
<dbReference type="STRING" id="1465490.SAMN05444277_103289"/>
<reference evidence="7 8" key="1">
    <citation type="submission" date="2016-10" db="EMBL/GenBank/DDBJ databases">
        <authorList>
            <person name="de Groot N.N."/>
        </authorList>
    </citation>
    <scope>NUCLEOTIDE SEQUENCE [LARGE SCALE GENOMIC DNA]</scope>
    <source>
        <strain evidence="7 8">DSM 28286</strain>
    </source>
</reference>
<keyword evidence="2" id="KW-1003">Cell membrane</keyword>
<keyword evidence="3 6" id="KW-0812">Transmembrane</keyword>
<evidence type="ECO:0000313" key="8">
    <source>
        <dbReference type="Proteomes" id="UP000199031"/>
    </source>
</evidence>
<dbReference type="GO" id="GO:0005886">
    <property type="term" value="C:plasma membrane"/>
    <property type="evidence" value="ECO:0007669"/>
    <property type="project" value="UniProtKB-SubCell"/>
</dbReference>
<proteinExistence type="predicted"/>
<dbReference type="Pfam" id="PF01943">
    <property type="entry name" value="Polysacc_synt"/>
    <property type="match status" value="1"/>
</dbReference>
<dbReference type="Proteomes" id="UP000199031">
    <property type="component" value="Unassembled WGS sequence"/>
</dbReference>
<protein>
    <submittedName>
        <fullName evidence="7">Membrane protein involved in the export of O-antigen and teichoic acid</fullName>
    </submittedName>
</protein>
<evidence type="ECO:0000256" key="6">
    <source>
        <dbReference type="SAM" id="Phobius"/>
    </source>
</evidence>
<dbReference type="InterPro" id="IPR050833">
    <property type="entry name" value="Poly_Biosynth_Transport"/>
</dbReference>